<dbReference type="SUPFAM" id="SSF160631">
    <property type="entry name" value="SMI1/KNR4-like"/>
    <property type="match status" value="1"/>
</dbReference>
<keyword evidence="3" id="KW-1185">Reference proteome</keyword>
<dbReference type="AlphaFoldDB" id="A0A1Y0IN22"/>
<name>A0A1Y0IN22_9BACL</name>
<dbReference type="Proteomes" id="UP000195437">
    <property type="component" value="Chromosome"/>
</dbReference>
<dbReference type="Gene3D" id="3.40.1580.10">
    <property type="entry name" value="SMI1/KNR4-like"/>
    <property type="match status" value="1"/>
</dbReference>
<reference evidence="3" key="1">
    <citation type="submission" date="2017-05" db="EMBL/GenBank/DDBJ databases">
        <authorList>
            <person name="Sung H."/>
        </authorList>
    </citation>
    <scope>NUCLEOTIDE SEQUENCE [LARGE SCALE GENOMIC DNA]</scope>
    <source>
        <strain evidence="3">AR23208</strain>
    </source>
</reference>
<dbReference type="KEGG" id="tum:CBW65_07395"/>
<feature type="domain" description="Knr4/Smi1-like" evidence="1">
    <location>
        <begin position="30"/>
        <end position="175"/>
    </location>
</feature>
<accession>A0A1Y0IN22</accession>
<dbReference type="InterPro" id="IPR037883">
    <property type="entry name" value="Knr4/Smi1-like_sf"/>
</dbReference>
<evidence type="ECO:0000313" key="2">
    <source>
        <dbReference type="EMBL" id="ARU60925.1"/>
    </source>
</evidence>
<dbReference type="Pfam" id="PF09346">
    <property type="entry name" value="SMI1_KNR4"/>
    <property type="match status" value="1"/>
</dbReference>
<dbReference type="EMBL" id="CP021434">
    <property type="protein sequence ID" value="ARU60925.1"/>
    <property type="molecule type" value="Genomic_DNA"/>
</dbReference>
<gene>
    <name evidence="2" type="ORF">CBW65_07395</name>
</gene>
<evidence type="ECO:0000259" key="1">
    <source>
        <dbReference type="SMART" id="SM00860"/>
    </source>
</evidence>
<sequence>MNYLDHLESVVRGLREIDGIEIERLVISDPTNLDEITNVENNLSFRLPESLRNLYLENAASIHLVWTAEKEVFGSECKRGEIRLLSPSEIYEYYQDMIAIVQEYTLHDNENSEGVEALITDWPGWLPLFIFPNGDSFCLKKDGGQVMFLEHNVMDDGPNLHGLLIAQSFEELMKKWGSVGYVDLYDWYEGVDDSGIDLGKGIYSKLIEKLH</sequence>
<evidence type="ECO:0000313" key="3">
    <source>
        <dbReference type="Proteomes" id="UP000195437"/>
    </source>
</evidence>
<dbReference type="SMART" id="SM00860">
    <property type="entry name" value="SMI1_KNR4"/>
    <property type="match status" value="1"/>
</dbReference>
<organism evidence="2 3">
    <name type="scientific">Tumebacillus avium</name>
    <dbReference type="NCBI Taxonomy" id="1903704"/>
    <lineage>
        <taxon>Bacteria</taxon>
        <taxon>Bacillati</taxon>
        <taxon>Bacillota</taxon>
        <taxon>Bacilli</taxon>
        <taxon>Bacillales</taxon>
        <taxon>Alicyclobacillaceae</taxon>
        <taxon>Tumebacillus</taxon>
    </lineage>
</organism>
<dbReference type="InterPro" id="IPR018958">
    <property type="entry name" value="Knr4/Smi1-like_dom"/>
</dbReference>
<dbReference type="OrthoDB" id="2875031at2"/>
<proteinExistence type="predicted"/>
<protein>
    <recommendedName>
        <fullName evidence="1">Knr4/Smi1-like domain-containing protein</fullName>
    </recommendedName>
</protein>
<dbReference type="RefSeq" id="WP_087456314.1">
    <property type="nucleotide sequence ID" value="NZ_CP021434.1"/>
</dbReference>